<proteinExistence type="predicted"/>
<keyword evidence="2" id="KW-1185">Reference proteome</keyword>
<dbReference type="Proteomes" id="UP001147746">
    <property type="component" value="Unassembled WGS sequence"/>
</dbReference>
<evidence type="ECO:0000313" key="2">
    <source>
        <dbReference type="Proteomes" id="UP001147746"/>
    </source>
</evidence>
<dbReference type="EMBL" id="JAPZBO010000007">
    <property type="protein sequence ID" value="KAJ5311491.1"/>
    <property type="molecule type" value="Genomic_DNA"/>
</dbReference>
<reference evidence="1" key="1">
    <citation type="submission" date="2022-12" db="EMBL/GenBank/DDBJ databases">
        <authorList>
            <person name="Petersen C."/>
        </authorList>
    </citation>
    <scope>NUCLEOTIDE SEQUENCE</scope>
    <source>
        <strain evidence="1">IBT 21472</strain>
    </source>
</reference>
<dbReference type="OrthoDB" id="4488907at2759"/>
<sequence>MTQVANSTLLDPHVPLVLPNGHPGDWNEKTQQNALKKRISPALKTTLSHALEELDTQAGQYARSGSSEAQYADSVYQETMRNGMLSLLGVIEIPESQAWEDAMEYCREVIRSPQDNVERAGAEWSRSYSDVCRHLLSRFSPGIVAAARSGCESFVCDHYQGNARSIAHVNKEMNIVRFLPCHNPGFVFHPKKSVLAAVCGEMTARCCSIVTSAWLSPEESIKSGMLSHVALSEEYPVSTGAESKVRLCMVALSVGVAYEAGGQVVNALVDGAAMLAVGTGDQMTVDAVRAWRAVSGCTTPYSSYLWGGSSLKDGLVVPEMIMAMHDLLDWRSDMAARNHENGVSAVYGLGFKDAFHTYLESTLERASSEPLSGAHAMAGVVYLHFTSIRYGSYRYRGDIKKPCQMCQRVLRNVTAKAGLEWKPVPPPSIWSAGDKFRELSKRVVDRFEEQPLVQIGLSWLQHLVVSGEIGLFDALVRMKTLDSRAE</sequence>
<protein>
    <submittedName>
        <fullName evidence="1">Uncharacterized protein</fullName>
    </submittedName>
</protein>
<reference evidence="1" key="2">
    <citation type="journal article" date="2023" name="IMA Fungus">
        <title>Comparative genomic study of the Penicillium genus elucidates a diverse pangenome and 15 lateral gene transfer events.</title>
        <authorList>
            <person name="Petersen C."/>
            <person name="Sorensen T."/>
            <person name="Nielsen M.R."/>
            <person name="Sondergaard T.E."/>
            <person name="Sorensen J.L."/>
            <person name="Fitzpatrick D.A."/>
            <person name="Frisvad J.C."/>
            <person name="Nielsen K.L."/>
        </authorList>
    </citation>
    <scope>NUCLEOTIDE SEQUENCE</scope>
    <source>
        <strain evidence="1">IBT 21472</strain>
    </source>
</reference>
<accession>A0A9W9PU48</accession>
<dbReference type="AlphaFoldDB" id="A0A9W9PU48"/>
<comment type="caution">
    <text evidence="1">The sequence shown here is derived from an EMBL/GenBank/DDBJ whole genome shotgun (WGS) entry which is preliminary data.</text>
</comment>
<organism evidence="1 2">
    <name type="scientific">Penicillium atrosanguineum</name>
    <dbReference type="NCBI Taxonomy" id="1132637"/>
    <lineage>
        <taxon>Eukaryota</taxon>
        <taxon>Fungi</taxon>
        <taxon>Dikarya</taxon>
        <taxon>Ascomycota</taxon>
        <taxon>Pezizomycotina</taxon>
        <taxon>Eurotiomycetes</taxon>
        <taxon>Eurotiomycetidae</taxon>
        <taxon>Eurotiales</taxon>
        <taxon>Aspergillaceae</taxon>
        <taxon>Penicillium</taxon>
    </lineage>
</organism>
<name>A0A9W9PU48_9EURO</name>
<gene>
    <name evidence="1" type="ORF">N7476_007351</name>
</gene>
<evidence type="ECO:0000313" key="1">
    <source>
        <dbReference type="EMBL" id="KAJ5311491.1"/>
    </source>
</evidence>